<name>A0ACB8IE08_CITSI</name>
<keyword evidence="2" id="KW-1185">Reference proteome</keyword>
<evidence type="ECO:0000313" key="1">
    <source>
        <dbReference type="EMBL" id="KAH9695175.1"/>
    </source>
</evidence>
<organism evidence="1 2">
    <name type="scientific">Citrus sinensis</name>
    <name type="common">Sweet orange</name>
    <name type="synonym">Citrus aurantium var. sinensis</name>
    <dbReference type="NCBI Taxonomy" id="2711"/>
    <lineage>
        <taxon>Eukaryota</taxon>
        <taxon>Viridiplantae</taxon>
        <taxon>Streptophyta</taxon>
        <taxon>Embryophyta</taxon>
        <taxon>Tracheophyta</taxon>
        <taxon>Spermatophyta</taxon>
        <taxon>Magnoliopsida</taxon>
        <taxon>eudicotyledons</taxon>
        <taxon>Gunneridae</taxon>
        <taxon>Pentapetalae</taxon>
        <taxon>rosids</taxon>
        <taxon>malvids</taxon>
        <taxon>Sapindales</taxon>
        <taxon>Rutaceae</taxon>
        <taxon>Aurantioideae</taxon>
        <taxon>Citrus</taxon>
    </lineage>
</organism>
<comment type="caution">
    <text evidence="1">The sequence shown here is derived from an EMBL/GenBank/DDBJ whole genome shotgun (WGS) entry which is preliminary data.</text>
</comment>
<accession>A0ACB8IE08</accession>
<dbReference type="EMBL" id="CM039177">
    <property type="protein sequence ID" value="KAH9695175.1"/>
    <property type="molecule type" value="Genomic_DNA"/>
</dbReference>
<proteinExistence type="predicted"/>
<protein>
    <submittedName>
        <fullName evidence="1">Beta-1,4-xylosidase</fullName>
    </submittedName>
</protein>
<dbReference type="Proteomes" id="UP000829398">
    <property type="component" value="Chromosome 8"/>
</dbReference>
<gene>
    <name evidence="1" type="ORF">KPL71_022660</name>
</gene>
<sequence length="113" mass="12534">MEGLIPYLVHAMKKQKPHHSYRSFSVGSSRSYHLLIGGDSFEGSSHRRARSDFQQPAVEFPRQRSGAEFISGAIKGSVNAPSQAIGTGLRFDSCPQQMNIEANNFLNLRKKIA</sequence>
<reference evidence="2" key="1">
    <citation type="journal article" date="2023" name="Hortic. Res.">
        <title>A chromosome-level phased genome enabling allele-level studies in sweet orange: a case study on citrus Huanglongbing tolerance.</title>
        <authorList>
            <person name="Wu B."/>
            <person name="Yu Q."/>
            <person name="Deng Z."/>
            <person name="Duan Y."/>
            <person name="Luo F."/>
            <person name="Gmitter F. Jr."/>
        </authorList>
    </citation>
    <scope>NUCLEOTIDE SEQUENCE [LARGE SCALE GENOMIC DNA]</scope>
    <source>
        <strain evidence="2">cv. Valencia</strain>
    </source>
</reference>
<evidence type="ECO:0000313" key="2">
    <source>
        <dbReference type="Proteomes" id="UP000829398"/>
    </source>
</evidence>